<accession>A0A645BGA5</accession>
<dbReference type="InterPro" id="IPR007167">
    <property type="entry name" value="Fe-transptr_FeoA-like"/>
</dbReference>
<sequence length="96" mass="10686">MQHVANCEDGMNQTLSLNLKDLENGIRAQIVQMPLGESRRRLEALGLREGKIIEKISGMPFHGPITIIVDGRQIAIGWRISSRVMVVPVKENCHGN</sequence>
<dbReference type="Gene3D" id="2.30.30.90">
    <property type="match status" value="1"/>
</dbReference>
<dbReference type="Pfam" id="PF04023">
    <property type="entry name" value="FeoA"/>
    <property type="match status" value="1"/>
</dbReference>
<name>A0A645BGA5_9ZZZZ</name>
<dbReference type="InterPro" id="IPR038157">
    <property type="entry name" value="FeoA_core_dom"/>
</dbReference>
<dbReference type="GO" id="GO:0046914">
    <property type="term" value="F:transition metal ion binding"/>
    <property type="evidence" value="ECO:0007669"/>
    <property type="project" value="InterPro"/>
</dbReference>
<comment type="caution">
    <text evidence="3">The sequence shown here is derived from an EMBL/GenBank/DDBJ whole genome shotgun (WGS) entry which is preliminary data.</text>
</comment>
<organism evidence="3">
    <name type="scientific">bioreactor metagenome</name>
    <dbReference type="NCBI Taxonomy" id="1076179"/>
    <lineage>
        <taxon>unclassified sequences</taxon>
        <taxon>metagenomes</taxon>
        <taxon>ecological metagenomes</taxon>
    </lineage>
</organism>
<dbReference type="EMBL" id="VSSQ01019914">
    <property type="protein sequence ID" value="MPM64372.1"/>
    <property type="molecule type" value="Genomic_DNA"/>
</dbReference>
<evidence type="ECO:0000313" key="3">
    <source>
        <dbReference type="EMBL" id="MPM64372.1"/>
    </source>
</evidence>
<dbReference type="SUPFAM" id="SSF50037">
    <property type="entry name" value="C-terminal domain of transcriptional repressors"/>
    <property type="match status" value="1"/>
</dbReference>
<reference evidence="3" key="1">
    <citation type="submission" date="2019-08" db="EMBL/GenBank/DDBJ databases">
        <authorList>
            <person name="Kucharzyk K."/>
            <person name="Murdoch R.W."/>
            <person name="Higgins S."/>
            <person name="Loffler F."/>
        </authorList>
    </citation>
    <scope>NUCLEOTIDE SEQUENCE</scope>
</reference>
<feature type="domain" description="Ferrous iron transporter FeoA-like" evidence="2">
    <location>
        <begin position="17"/>
        <end position="88"/>
    </location>
</feature>
<dbReference type="AlphaFoldDB" id="A0A645BGA5"/>
<keyword evidence="1" id="KW-0408">Iron</keyword>
<evidence type="ECO:0000259" key="2">
    <source>
        <dbReference type="SMART" id="SM00899"/>
    </source>
</evidence>
<proteinExistence type="predicted"/>
<dbReference type="InterPro" id="IPR008988">
    <property type="entry name" value="Transcriptional_repressor_C"/>
</dbReference>
<protein>
    <recommendedName>
        <fullName evidence="2">Ferrous iron transporter FeoA-like domain-containing protein</fullName>
    </recommendedName>
</protein>
<evidence type="ECO:0000256" key="1">
    <source>
        <dbReference type="ARBA" id="ARBA00023004"/>
    </source>
</evidence>
<gene>
    <name evidence="3" type="ORF">SDC9_111258</name>
</gene>
<dbReference type="SMART" id="SM00899">
    <property type="entry name" value="FeoA"/>
    <property type="match status" value="1"/>
</dbReference>